<dbReference type="GeneTree" id="ENSGT00390000017224"/>
<dbReference type="OrthoDB" id="9943020at2759"/>
<name>A0A4X2LC93_VOMUR</name>
<dbReference type="PANTHER" id="PTHR36869">
    <property type="entry name" value="CHROMOSOME 16 OPEN READING FRAME 46"/>
    <property type="match status" value="1"/>
</dbReference>
<evidence type="ECO:0000256" key="1">
    <source>
        <dbReference type="SAM" id="MobiDB-lite"/>
    </source>
</evidence>
<evidence type="ECO:0000313" key="3">
    <source>
        <dbReference type="Proteomes" id="UP000314987"/>
    </source>
</evidence>
<gene>
    <name evidence="2" type="primary">CUNH16orf46</name>
</gene>
<dbReference type="GeneID" id="114034748"/>
<dbReference type="RefSeq" id="XP_027706345.1">
    <property type="nucleotide sequence ID" value="XM_027850544.1"/>
</dbReference>
<dbReference type="CTD" id="109310359"/>
<protein>
    <submittedName>
        <fullName evidence="2">Uncharacterized protein</fullName>
    </submittedName>
</protein>
<accession>A0A4X2LC93</accession>
<dbReference type="InterPro" id="IPR027836">
    <property type="entry name" value="DUF4529"/>
</dbReference>
<keyword evidence="3" id="KW-1185">Reference proteome</keyword>
<sequence length="421" mass="47571">MINFCQKNKMDSSNGNEISKTEESQLECTNPDEKREKNHVYCLLDISDNLLEQEQNIRSKEFFIGTGWEEAVQGWGMASPTACIWARKKCKKPRVGECVSSCLLCLNMLQVTDKNMVPEPKPFAEPVKPDVKLQASAPVPVMTAKEEASPLSQDVANSTESLSKEISKICFPTPNQGEWKSLQVKEFVWYPEKWFSPDSFKDVKRPENVGVHSDKDSTALESLTSKSLLVLPPLKASSKNNLDVIVKKSKGIFTHLEEKLPSSDKAENVTCIYGNKTFDHKGEKRIVETIRGSVDKHLKLNDAPSLSPRITRTLFPEHERCCLHWSFLPEKDLASDPNSVNSKKFSHLTTLQLMEKQGMQNGKVKIRNELRPPGNIRKRNFLEAKRESRSKTVEAKVFSGPMLPCLTVNRVVIPVLPHRLL</sequence>
<dbReference type="Pfam" id="PF15032">
    <property type="entry name" value="DUF4529"/>
    <property type="match status" value="1"/>
</dbReference>
<dbReference type="Ensembl" id="ENSVURT00010024569.1">
    <property type="protein sequence ID" value="ENSVURP00010021573.1"/>
    <property type="gene ID" value="ENSVURG00010016541.1"/>
</dbReference>
<reference evidence="2" key="2">
    <citation type="submission" date="2025-08" db="UniProtKB">
        <authorList>
            <consortium name="Ensembl"/>
        </authorList>
    </citation>
    <scope>IDENTIFICATION</scope>
</reference>
<evidence type="ECO:0000313" key="2">
    <source>
        <dbReference type="Ensembl" id="ENSVURP00010021573.1"/>
    </source>
</evidence>
<dbReference type="PANTHER" id="PTHR36869:SF1">
    <property type="entry name" value="CHROMOSOME 16 OPEN READING FRAME 46"/>
    <property type="match status" value="1"/>
</dbReference>
<dbReference type="STRING" id="29139.ENSVURP00010021573"/>
<organism evidence="2 3">
    <name type="scientific">Vombatus ursinus</name>
    <name type="common">Common wombat</name>
    <dbReference type="NCBI Taxonomy" id="29139"/>
    <lineage>
        <taxon>Eukaryota</taxon>
        <taxon>Metazoa</taxon>
        <taxon>Chordata</taxon>
        <taxon>Craniata</taxon>
        <taxon>Vertebrata</taxon>
        <taxon>Euteleostomi</taxon>
        <taxon>Mammalia</taxon>
        <taxon>Metatheria</taxon>
        <taxon>Diprotodontia</taxon>
        <taxon>Vombatidae</taxon>
        <taxon>Vombatus</taxon>
    </lineage>
</organism>
<dbReference type="OMA" id="CKEDWAT"/>
<reference evidence="3" key="1">
    <citation type="submission" date="2018-12" db="EMBL/GenBank/DDBJ databases">
        <authorList>
            <person name="Yazar S."/>
        </authorList>
    </citation>
    <scope>NUCLEOTIDE SEQUENCE [LARGE SCALE GENOMIC DNA]</scope>
</reference>
<reference evidence="2" key="3">
    <citation type="submission" date="2025-09" db="UniProtKB">
        <authorList>
            <consortium name="Ensembl"/>
        </authorList>
    </citation>
    <scope>IDENTIFICATION</scope>
</reference>
<proteinExistence type="predicted"/>
<feature type="region of interest" description="Disordered" evidence="1">
    <location>
        <begin position="1"/>
        <end position="31"/>
    </location>
</feature>
<dbReference type="Proteomes" id="UP000314987">
    <property type="component" value="Unassembled WGS sequence"/>
</dbReference>
<dbReference type="AlphaFoldDB" id="A0A4X2LC93"/>